<evidence type="ECO:0000256" key="2">
    <source>
        <dbReference type="ARBA" id="ARBA00022475"/>
    </source>
</evidence>
<keyword evidence="3" id="KW-0716">Sensory transduction</keyword>
<sequence length="95" mass="10544">MVSLAILGGYINSFILISVVGEKLANECLVIGNSIYKTEWHNLEVDIQKDLILVIMRCQKPAYIKAGPYATMTHRTILSILKTAYSVMSLLKAIS</sequence>
<dbReference type="AlphaFoldDB" id="A0A9P0DS46"/>
<evidence type="ECO:0000256" key="9">
    <source>
        <dbReference type="ARBA" id="ARBA00023224"/>
    </source>
</evidence>
<dbReference type="GO" id="GO:0004984">
    <property type="term" value="F:olfactory receptor activity"/>
    <property type="evidence" value="ECO:0007669"/>
    <property type="project" value="InterPro"/>
</dbReference>
<keyword evidence="11" id="KW-1185">Reference proteome</keyword>
<evidence type="ECO:0000256" key="7">
    <source>
        <dbReference type="ARBA" id="ARBA00023136"/>
    </source>
</evidence>
<dbReference type="PANTHER" id="PTHR21137">
    <property type="entry name" value="ODORANT RECEPTOR"/>
    <property type="match status" value="1"/>
</dbReference>
<keyword evidence="8" id="KW-0675">Receptor</keyword>
<dbReference type="OrthoDB" id="6814414at2759"/>
<dbReference type="GO" id="GO:0005886">
    <property type="term" value="C:plasma membrane"/>
    <property type="evidence" value="ECO:0007669"/>
    <property type="project" value="UniProtKB-SubCell"/>
</dbReference>
<evidence type="ECO:0000256" key="5">
    <source>
        <dbReference type="ARBA" id="ARBA00022725"/>
    </source>
</evidence>
<keyword evidence="9" id="KW-0807">Transducer</keyword>
<keyword evidence="4" id="KW-0812">Transmembrane</keyword>
<evidence type="ECO:0000313" key="11">
    <source>
        <dbReference type="Proteomes" id="UP001153737"/>
    </source>
</evidence>
<organism evidence="10 11">
    <name type="scientific">Phaedon cochleariae</name>
    <name type="common">Mustard beetle</name>
    <dbReference type="NCBI Taxonomy" id="80249"/>
    <lineage>
        <taxon>Eukaryota</taxon>
        <taxon>Metazoa</taxon>
        <taxon>Ecdysozoa</taxon>
        <taxon>Arthropoda</taxon>
        <taxon>Hexapoda</taxon>
        <taxon>Insecta</taxon>
        <taxon>Pterygota</taxon>
        <taxon>Neoptera</taxon>
        <taxon>Endopterygota</taxon>
        <taxon>Coleoptera</taxon>
        <taxon>Polyphaga</taxon>
        <taxon>Cucujiformia</taxon>
        <taxon>Chrysomeloidea</taxon>
        <taxon>Chrysomelidae</taxon>
        <taxon>Chrysomelinae</taxon>
        <taxon>Chrysomelini</taxon>
        <taxon>Phaedon</taxon>
    </lineage>
</organism>
<evidence type="ECO:0000256" key="6">
    <source>
        <dbReference type="ARBA" id="ARBA00022989"/>
    </source>
</evidence>
<evidence type="ECO:0000256" key="8">
    <source>
        <dbReference type="ARBA" id="ARBA00023170"/>
    </source>
</evidence>
<dbReference type="GO" id="GO:0007165">
    <property type="term" value="P:signal transduction"/>
    <property type="evidence" value="ECO:0007669"/>
    <property type="project" value="UniProtKB-KW"/>
</dbReference>
<gene>
    <name evidence="10" type="ORF">PHAECO_LOCUS6258</name>
</gene>
<reference evidence="10" key="2">
    <citation type="submission" date="2022-10" db="EMBL/GenBank/DDBJ databases">
        <authorList>
            <consortium name="ENA_rothamsted_submissions"/>
            <consortium name="culmorum"/>
            <person name="King R."/>
        </authorList>
    </citation>
    <scope>NUCLEOTIDE SEQUENCE</scope>
</reference>
<evidence type="ECO:0000313" key="10">
    <source>
        <dbReference type="EMBL" id="CAH1155988.1"/>
    </source>
</evidence>
<keyword evidence="6" id="KW-1133">Transmembrane helix</keyword>
<keyword evidence="5" id="KW-0552">Olfaction</keyword>
<evidence type="ECO:0008006" key="12">
    <source>
        <dbReference type="Google" id="ProtNLM"/>
    </source>
</evidence>
<reference evidence="10" key="1">
    <citation type="submission" date="2022-01" db="EMBL/GenBank/DDBJ databases">
        <authorList>
            <person name="King R."/>
        </authorList>
    </citation>
    <scope>NUCLEOTIDE SEQUENCE</scope>
</reference>
<dbReference type="GO" id="GO:0005549">
    <property type="term" value="F:odorant binding"/>
    <property type="evidence" value="ECO:0007669"/>
    <property type="project" value="InterPro"/>
</dbReference>
<protein>
    <recommendedName>
        <fullName evidence="12">Odorant receptor</fullName>
    </recommendedName>
</protein>
<dbReference type="Pfam" id="PF02949">
    <property type="entry name" value="7tm_6"/>
    <property type="match status" value="1"/>
</dbReference>
<evidence type="ECO:0000256" key="4">
    <source>
        <dbReference type="ARBA" id="ARBA00022692"/>
    </source>
</evidence>
<dbReference type="InterPro" id="IPR004117">
    <property type="entry name" value="7tm6_olfct_rcpt"/>
</dbReference>
<name>A0A9P0DS46_PHACE</name>
<comment type="subcellular location">
    <subcellularLocation>
        <location evidence="1">Cell membrane</location>
        <topology evidence="1">Multi-pass membrane protein</topology>
    </subcellularLocation>
</comment>
<evidence type="ECO:0000256" key="3">
    <source>
        <dbReference type="ARBA" id="ARBA00022606"/>
    </source>
</evidence>
<accession>A0A9P0DS46</accession>
<keyword evidence="7" id="KW-0472">Membrane</keyword>
<dbReference type="EMBL" id="OU896708">
    <property type="protein sequence ID" value="CAH1155988.1"/>
    <property type="molecule type" value="Genomic_DNA"/>
</dbReference>
<evidence type="ECO:0000256" key="1">
    <source>
        <dbReference type="ARBA" id="ARBA00004651"/>
    </source>
</evidence>
<dbReference type="PANTHER" id="PTHR21137:SF35">
    <property type="entry name" value="ODORANT RECEPTOR 19A-RELATED"/>
    <property type="match status" value="1"/>
</dbReference>
<dbReference type="Proteomes" id="UP001153737">
    <property type="component" value="Chromosome 2"/>
</dbReference>
<proteinExistence type="predicted"/>
<keyword evidence="2" id="KW-1003">Cell membrane</keyword>